<keyword evidence="1" id="KW-0805">Transcription regulation</keyword>
<dbReference type="GO" id="GO:0003700">
    <property type="term" value="F:DNA-binding transcription factor activity"/>
    <property type="evidence" value="ECO:0007669"/>
    <property type="project" value="TreeGrafter"/>
</dbReference>
<dbReference type="InterPro" id="IPR050109">
    <property type="entry name" value="HTH-type_TetR-like_transc_reg"/>
</dbReference>
<feature type="domain" description="HTH tetR-type" evidence="5">
    <location>
        <begin position="19"/>
        <end position="79"/>
    </location>
</feature>
<dbReference type="Pfam" id="PF00440">
    <property type="entry name" value="TetR_N"/>
    <property type="match status" value="1"/>
</dbReference>
<protein>
    <submittedName>
        <fullName evidence="6">TetR/AcrR family transcriptional regulator</fullName>
    </submittedName>
</protein>
<keyword evidence="2 4" id="KW-0238">DNA-binding</keyword>
<sequence length="216" mass="24821">MEANEIQHADIPLRELKKARSKIALYEAALSLLGDKMFRDVMLDDICRRAEVSRVTFFKFFQSKDDLLLYFMRVWLTERIIEIEEERKRGFGAIRHLLHHVAERSRHQAGLVPSLIAFLAEKNMHPCMPELSQAEVRLLFPGHEIEGAVSPNMFELFRRCMTEASADGTLRAEITAEFAVQGLFTIFYGAFLTAQLYASTDIAGIYEAHLQLLENR</sequence>
<proteinExistence type="predicted"/>
<dbReference type="GO" id="GO:0000976">
    <property type="term" value="F:transcription cis-regulatory region binding"/>
    <property type="evidence" value="ECO:0007669"/>
    <property type="project" value="TreeGrafter"/>
</dbReference>
<dbReference type="PROSITE" id="PS50977">
    <property type="entry name" value="HTH_TETR_2"/>
    <property type="match status" value="1"/>
</dbReference>
<dbReference type="Proteomes" id="UP000639396">
    <property type="component" value="Unassembled WGS sequence"/>
</dbReference>
<dbReference type="SUPFAM" id="SSF48498">
    <property type="entry name" value="Tetracyclin repressor-like, C-terminal domain"/>
    <property type="match status" value="1"/>
</dbReference>
<evidence type="ECO:0000256" key="2">
    <source>
        <dbReference type="ARBA" id="ARBA00023125"/>
    </source>
</evidence>
<evidence type="ECO:0000313" key="7">
    <source>
        <dbReference type="Proteomes" id="UP000639396"/>
    </source>
</evidence>
<accession>A0A927C9Y9</accession>
<keyword evidence="3" id="KW-0804">Transcription</keyword>
<dbReference type="EMBL" id="JACXJA010000011">
    <property type="protein sequence ID" value="MBD2862431.1"/>
    <property type="molecule type" value="Genomic_DNA"/>
</dbReference>
<dbReference type="SUPFAM" id="SSF46689">
    <property type="entry name" value="Homeodomain-like"/>
    <property type="match status" value="1"/>
</dbReference>
<dbReference type="InterPro" id="IPR036271">
    <property type="entry name" value="Tet_transcr_reg_TetR-rel_C_sf"/>
</dbReference>
<evidence type="ECO:0000256" key="1">
    <source>
        <dbReference type="ARBA" id="ARBA00023015"/>
    </source>
</evidence>
<dbReference type="PANTHER" id="PTHR30055:SF234">
    <property type="entry name" value="HTH-TYPE TRANSCRIPTIONAL REGULATOR BETI"/>
    <property type="match status" value="1"/>
</dbReference>
<comment type="caution">
    <text evidence="6">The sequence shown here is derived from an EMBL/GenBank/DDBJ whole genome shotgun (WGS) entry which is preliminary data.</text>
</comment>
<reference evidence="6" key="1">
    <citation type="submission" date="2020-09" db="EMBL/GenBank/DDBJ databases">
        <title>A novel bacterium of genus Paenibacillus, isolated from South China Sea.</title>
        <authorList>
            <person name="Huang H."/>
            <person name="Mo K."/>
            <person name="Hu Y."/>
        </authorList>
    </citation>
    <scope>NUCLEOTIDE SEQUENCE</scope>
    <source>
        <strain evidence="6">IB182363</strain>
    </source>
</reference>
<gene>
    <name evidence="6" type="ORF">IDH45_10600</name>
</gene>
<dbReference type="InterPro" id="IPR001647">
    <property type="entry name" value="HTH_TetR"/>
</dbReference>
<dbReference type="PANTHER" id="PTHR30055">
    <property type="entry name" value="HTH-TYPE TRANSCRIPTIONAL REGULATOR RUTR"/>
    <property type="match status" value="1"/>
</dbReference>
<dbReference type="AlphaFoldDB" id="A0A927C9Y9"/>
<name>A0A927C9Y9_9BACL</name>
<dbReference type="InterPro" id="IPR009057">
    <property type="entry name" value="Homeodomain-like_sf"/>
</dbReference>
<evidence type="ECO:0000256" key="4">
    <source>
        <dbReference type="PROSITE-ProRule" id="PRU00335"/>
    </source>
</evidence>
<evidence type="ECO:0000313" key="6">
    <source>
        <dbReference type="EMBL" id="MBD2862431.1"/>
    </source>
</evidence>
<feature type="DNA-binding region" description="H-T-H motif" evidence="4">
    <location>
        <begin position="42"/>
        <end position="61"/>
    </location>
</feature>
<dbReference type="Gene3D" id="1.10.357.10">
    <property type="entry name" value="Tetracycline Repressor, domain 2"/>
    <property type="match status" value="1"/>
</dbReference>
<evidence type="ECO:0000259" key="5">
    <source>
        <dbReference type="PROSITE" id="PS50977"/>
    </source>
</evidence>
<evidence type="ECO:0000256" key="3">
    <source>
        <dbReference type="ARBA" id="ARBA00023163"/>
    </source>
</evidence>
<dbReference type="RefSeq" id="WP_190927330.1">
    <property type="nucleotide sequence ID" value="NZ_JACXJA010000011.1"/>
</dbReference>
<organism evidence="6 7">
    <name type="scientific">Paenibacillus oceani</name>
    <dbReference type="NCBI Taxonomy" id="2772510"/>
    <lineage>
        <taxon>Bacteria</taxon>
        <taxon>Bacillati</taxon>
        <taxon>Bacillota</taxon>
        <taxon>Bacilli</taxon>
        <taxon>Bacillales</taxon>
        <taxon>Paenibacillaceae</taxon>
        <taxon>Paenibacillus</taxon>
    </lineage>
</organism>
<keyword evidence="7" id="KW-1185">Reference proteome</keyword>